<accession>U9UTX7</accession>
<dbReference type="HOGENOM" id="CLU_3051463_0_0_1"/>
<protein>
    <submittedName>
        <fullName evidence="1">Uncharacterized protein</fullName>
    </submittedName>
</protein>
<organism evidence="1">
    <name type="scientific">Rhizophagus irregularis (strain DAOM 181602 / DAOM 197198 / MUCL 43194)</name>
    <name type="common">Arbuscular mycorrhizal fungus</name>
    <name type="synonym">Glomus intraradices</name>
    <dbReference type="NCBI Taxonomy" id="747089"/>
    <lineage>
        <taxon>Eukaryota</taxon>
        <taxon>Fungi</taxon>
        <taxon>Fungi incertae sedis</taxon>
        <taxon>Mucoromycota</taxon>
        <taxon>Glomeromycotina</taxon>
        <taxon>Glomeromycetes</taxon>
        <taxon>Glomerales</taxon>
        <taxon>Glomeraceae</taxon>
        <taxon>Rhizophagus</taxon>
    </lineage>
</organism>
<reference evidence="1" key="1">
    <citation type="submission" date="2013-07" db="EMBL/GenBank/DDBJ databases">
        <title>The genome of an arbuscular mycorrhizal fungus provides insights into the evolution of the oldest plant symbiosis.</title>
        <authorList>
            <consortium name="DOE Joint Genome Institute"/>
            <person name="Tisserant E."/>
            <person name="Malbreil M."/>
            <person name="Kuo A."/>
            <person name="Kohler A."/>
            <person name="Symeonidi A."/>
            <person name="Balestrini R."/>
            <person name="Charron P."/>
            <person name="Duensing N."/>
            <person name="Frei-dit-Frey N."/>
            <person name="Gianinazzi-Pearson V."/>
            <person name="Gilbert B."/>
            <person name="Handa Y."/>
            <person name="Hijri M."/>
            <person name="Kaul R."/>
            <person name="Kawaguchi M."/>
            <person name="Krajinski F."/>
            <person name="Lammers P."/>
            <person name="Lapierre D."/>
            <person name="Masclaux F.G."/>
            <person name="Murat C."/>
            <person name="Morin E."/>
            <person name="Ndikumana S."/>
            <person name="Pagni M."/>
            <person name="Petitpierre D."/>
            <person name="Requena N."/>
            <person name="Rosikiewicz P."/>
            <person name="Riley R."/>
            <person name="Saito K."/>
            <person name="San Clemente H."/>
            <person name="Shapiro H."/>
            <person name="van Tuinen D."/>
            <person name="Becard G."/>
            <person name="Bonfante P."/>
            <person name="Paszkowski U."/>
            <person name="Shachar-Hill Y."/>
            <person name="Young J.P."/>
            <person name="Sanders I.R."/>
            <person name="Henrissat B."/>
            <person name="Rensing S.A."/>
            <person name="Grigoriev I.V."/>
            <person name="Corradi N."/>
            <person name="Roux C."/>
            <person name="Martin F."/>
        </authorList>
    </citation>
    <scope>NUCLEOTIDE SEQUENCE</scope>
    <source>
        <strain evidence="1">DAOM 197198</strain>
    </source>
</reference>
<proteinExistence type="predicted"/>
<gene>
    <name evidence="1" type="ORF">GLOINDRAFT_103683</name>
</gene>
<dbReference type="EMBL" id="KI274438">
    <property type="protein sequence ID" value="ESA23845.1"/>
    <property type="molecule type" value="Genomic_DNA"/>
</dbReference>
<evidence type="ECO:0000313" key="1">
    <source>
        <dbReference type="EMBL" id="ESA23845.1"/>
    </source>
</evidence>
<sequence length="54" mass="6615">MYFLKKGEQDRLSFESIFISLYIIAERRLFGSRNQVFIVFRNTDQKIRIGRSYY</sequence>
<dbReference type="AlphaFoldDB" id="U9UTX7"/>
<name>U9UTX7_RHIID</name>